<evidence type="ECO:0000313" key="12">
    <source>
        <dbReference type="Ensembl" id="ENSPANP00000007846.3"/>
    </source>
</evidence>
<evidence type="ECO:0000256" key="6">
    <source>
        <dbReference type="ARBA" id="ARBA00043898"/>
    </source>
</evidence>
<evidence type="ECO:0000256" key="7">
    <source>
        <dbReference type="ARBA" id="ARBA00044147"/>
    </source>
</evidence>
<evidence type="ECO:0000256" key="3">
    <source>
        <dbReference type="ARBA" id="ARBA00022490"/>
    </source>
</evidence>
<reference evidence="12 13" key="1">
    <citation type="submission" date="2012-03" db="EMBL/GenBank/DDBJ databases">
        <title>Whole Genome Assembly of Papio anubis.</title>
        <authorList>
            <person name="Liu Y.L."/>
            <person name="Abraham K.A."/>
            <person name="Akbar H.A."/>
            <person name="Ali S.A."/>
            <person name="Anosike U.A."/>
            <person name="Aqrawi P.A."/>
            <person name="Arias F.A."/>
            <person name="Attaway T.A."/>
            <person name="Awwad R.A."/>
            <person name="Babu C.B."/>
            <person name="Bandaranaike D.B."/>
            <person name="Battles P.B."/>
            <person name="Bell A.B."/>
            <person name="Beltran B.B."/>
            <person name="Berhane-Mersha D.B."/>
            <person name="Bess C.B."/>
            <person name="Bickham C.B."/>
            <person name="Bolden T.B."/>
            <person name="Carter K.C."/>
            <person name="Chau D.C."/>
            <person name="Chavez A.C."/>
            <person name="Clerc-Blankenburg K.C."/>
            <person name="Coyle M.C."/>
            <person name="Dao M.D."/>
            <person name="Davila M.L.D."/>
            <person name="Davy-Carroll L.D."/>
            <person name="Denson S.D."/>
            <person name="Dinh H.D."/>
            <person name="Fernandez S.F."/>
            <person name="Fernando P.F."/>
            <person name="Forbes L.F."/>
            <person name="Francis C.F."/>
            <person name="Francisco L.F."/>
            <person name="Fu Q.F."/>
            <person name="Garcia-Iii R.G."/>
            <person name="Garrett T.G."/>
            <person name="Gross S.G."/>
            <person name="Gubbala S.G."/>
            <person name="Hirani K.H."/>
            <person name="Hogues M.H."/>
            <person name="Hollins B.H."/>
            <person name="Jackson L.J."/>
            <person name="Javaid M.J."/>
            <person name="Jhangiani S.J."/>
            <person name="Johnson A.J."/>
            <person name="Johnson B.J."/>
            <person name="Jones J.J."/>
            <person name="Joshi V.J."/>
            <person name="Kalu J.K."/>
            <person name="Khan N.K."/>
            <person name="Korchina V.K."/>
            <person name="Kovar C.K."/>
            <person name="Lago L.L."/>
            <person name="Lara F.L."/>
            <person name="Le T.-K.L."/>
            <person name="Lee S.L."/>
            <person name="Legall-Iii F.L."/>
            <person name="Lemon S.L."/>
            <person name="Liu J.L."/>
            <person name="Liu Y.-S.L."/>
            <person name="Liyanage D.L."/>
            <person name="Lopez J.L."/>
            <person name="Lorensuhewa L.L."/>
            <person name="Mata R.M."/>
            <person name="Mathew T.M."/>
            <person name="Mercado C.M."/>
            <person name="Mercado I.M."/>
            <person name="Morales K.M."/>
            <person name="Morgan M.M."/>
            <person name="Munidasa M.M."/>
            <person name="Ngo D.N."/>
            <person name="Nguyen L.N."/>
            <person name="Nguyen T.N."/>
            <person name="Nguyen N.N."/>
            <person name="Obregon M.O."/>
            <person name="Okwuonu G.O."/>
            <person name="Ongeri F.O."/>
            <person name="Onwere C.O."/>
            <person name="Osifeso I.O."/>
            <person name="Parra A.P."/>
            <person name="Patil S.P."/>
            <person name="Perez A.P."/>
            <person name="Perez Y.P."/>
            <person name="Pham C.P."/>
            <person name="Pu L.-L.P."/>
            <person name="Puazo M.P."/>
            <person name="Quiroz J.Q."/>
            <person name="Rouhana J.R."/>
            <person name="Ruiz M.R."/>
            <person name="Ruiz S.-J.R."/>
            <person name="Saada N.S."/>
            <person name="Santibanez J.S."/>
            <person name="Scheel M.S."/>
            <person name="Schneider B.S."/>
            <person name="Simmons D.S."/>
            <person name="Sisson I.S."/>
            <person name="Tang L.-Y.T."/>
            <person name="Thornton R.T."/>
            <person name="Tisius J.T."/>
            <person name="Toledanes G.T."/>
            <person name="Trejos Z.T."/>
            <person name="Usmani K.U."/>
            <person name="Varghese R.V."/>
            <person name="Vattathil S.V."/>
            <person name="Vee V.V."/>
            <person name="Walker D.W."/>
            <person name="Weissenberger G.W."/>
            <person name="White C.W."/>
            <person name="Williams A.W."/>
            <person name="Woodworth J.W."/>
            <person name="Wright R.W."/>
            <person name="Zhu Y.Z."/>
            <person name="Han Y.H."/>
            <person name="Newsham I.N."/>
            <person name="Nazareth L.N."/>
            <person name="Worley K.W."/>
            <person name="Muzny D.M."/>
            <person name="Rogers J.R."/>
            <person name="Gibbs R.G."/>
        </authorList>
    </citation>
    <scope>NUCLEOTIDE SEQUENCE [LARGE SCALE GENOMIC DNA]</scope>
</reference>
<dbReference type="SUPFAM" id="SSF100950">
    <property type="entry name" value="NagB/RpiA/CoA transferase-like"/>
    <property type="match status" value="1"/>
</dbReference>
<evidence type="ECO:0000313" key="13">
    <source>
        <dbReference type="Proteomes" id="UP000028761"/>
    </source>
</evidence>
<keyword evidence="3" id="KW-0963">Cytoplasm</keyword>
<dbReference type="GO" id="GO:0001541">
    <property type="term" value="P:ovarian follicle development"/>
    <property type="evidence" value="ECO:0007669"/>
    <property type="project" value="Ensembl"/>
</dbReference>
<comment type="function">
    <text evidence="6">Acts as a component of the translation initiation factor 2B (eIF2B) complex, which catalyzes the exchange of GDP for GTP on eukaryotic initiation factor 2 (eIF2) gamma subunit. Its guanine nucleotide exchange factor activity is repressed when bound to eIF2 complex phosphorylated on the alpha subunit, thereby limiting the amount of methionyl-initiator methionine tRNA available to the ribosome and consequently global translation is repressed.</text>
</comment>
<evidence type="ECO:0000256" key="9">
    <source>
        <dbReference type="ARBA" id="ARBA00046432"/>
    </source>
</evidence>
<dbReference type="FunFam" id="3.40.50.10470:FF:000002">
    <property type="entry name" value="Probable translation initiation factor eIF-2B subunit delta"/>
    <property type="match status" value="1"/>
</dbReference>
<evidence type="ECO:0000256" key="2">
    <source>
        <dbReference type="ARBA" id="ARBA00007251"/>
    </source>
</evidence>
<dbReference type="GO" id="GO:0005851">
    <property type="term" value="C:eukaryotic translation initiation factor 2B complex"/>
    <property type="evidence" value="ECO:0007669"/>
    <property type="project" value="Ensembl"/>
</dbReference>
<reference evidence="12" key="2">
    <citation type="submission" date="2025-08" db="UniProtKB">
        <authorList>
            <consortium name="Ensembl"/>
        </authorList>
    </citation>
    <scope>IDENTIFICATION</scope>
</reference>
<dbReference type="PANTHER" id="PTHR10233:SF14">
    <property type="entry name" value="TRANSLATION INITIATION FACTOR EIF-2B SUBUNIT DELTA"/>
    <property type="match status" value="1"/>
</dbReference>
<dbReference type="GeneTree" id="ENSGT00550000075009"/>
<dbReference type="OMA" id="MRDYVIC"/>
<dbReference type="HOGENOM" id="CLU_016218_3_3_1"/>
<dbReference type="InterPro" id="IPR037171">
    <property type="entry name" value="NagB/RpiA_transferase-like"/>
</dbReference>
<evidence type="ECO:0000256" key="10">
    <source>
        <dbReference type="RuleBase" id="RU003814"/>
    </source>
</evidence>
<dbReference type="InterPro" id="IPR042529">
    <property type="entry name" value="IF_2B-like_C"/>
</dbReference>
<evidence type="ECO:0000256" key="8">
    <source>
        <dbReference type="ARBA" id="ARBA00044356"/>
    </source>
</evidence>
<dbReference type="AlphaFoldDB" id="A0A096N5X3"/>
<dbReference type="GO" id="GO:0042552">
    <property type="term" value="P:myelination"/>
    <property type="evidence" value="ECO:0007669"/>
    <property type="project" value="Ensembl"/>
</dbReference>
<dbReference type="PANTHER" id="PTHR10233">
    <property type="entry name" value="TRANSLATION INITIATION FACTOR EIF-2B"/>
    <property type="match status" value="1"/>
</dbReference>
<evidence type="ECO:0000256" key="1">
    <source>
        <dbReference type="ARBA" id="ARBA00004514"/>
    </source>
</evidence>
<dbReference type="Gene3D" id="3.40.50.10470">
    <property type="entry name" value="Translation initiation factor eif-2b, domain 2"/>
    <property type="match status" value="1"/>
</dbReference>
<dbReference type="ExpressionAtlas" id="A0A096N5X3">
    <property type="expression patterns" value="baseline"/>
</dbReference>
<keyword evidence="4" id="KW-0396">Initiation factor</keyword>
<protein>
    <recommendedName>
        <fullName evidence="7">Translation initiation factor eIF2B subunit delta</fullName>
    </recommendedName>
    <alternativeName>
        <fullName evidence="8">eIF2B GDP-GTP exchange factor subunit delta</fullName>
    </alternativeName>
</protein>
<dbReference type="GO" id="GO:0005829">
    <property type="term" value="C:cytosol"/>
    <property type="evidence" value="ECO:0007669"/>
    <property type="project" value="UniProtKB-SubCell"/>
</dbReference>
<dbReference type="eggNOG" id="KOG1467">
    <property type="taxonomic scope" value="Eukaryota"/>
</dbReference>
<name>A0A096N5X3_PAPAN</name>
<feature type="compositionally biased region" description="Basic and acidic residues" evidence="11">
    <location>
        <begin position="117"/>
        <end position="142"/>
    </location>
</feature>
<keyword evidence="5" id="KW-0648">Protein biosynthesis</keyword>
<organism evidence="12 13">
    <name type="scientific">Papio anubis</name>
    <name type="common">Olive baboon</name>
    <dbReference type="NCBI Taxonomy" id="9555"/>
    <lineage>
        <taxon>Eukaryota</taxon>
        <taxon>Metazoa</taxon>
        <taxon>Chordata</taxon>
        <taxon>Craniata</taxon>
        <taxon>Vertebrata</taxon>
        <taxon>Euteleostomi</taxon>
        <taxon>Mammalia</taxon>
        <taxon>Eutheria</taxon>
        <taxon>Euarchontoglires</taxon>
        <taxon>Primates</taxon>
        <taxon>Haplorrhini</taxon>
        <taxon>Catarrhini</taxon>
        <taxon>Cercopithecidae</taxon>
        <taxon>Cercopithecinae</taxon>
        <taxon>Papio</taxon>
    </lineage>
</organism>
<feature type="compositionally biased region" description="Basic and acidic residues" evidence="11">
    <location>
        <begin position="51"/>
        <end position="61"/>
    </location>
</feature>
<dbReference type="GO" id="GO:0005085">
    <property type="term" value="F:guanyl-nucleotide exchange factor activity"/>
    <property type="evidence" value="ECO:0007669"/>
    <property type="project" value="Ensembl"/>
</dbReference>
<dbReference type="GO" id="GO:0050852">
    <property type="term" value="P:T cell receptor signaling pathway"/>
    <property type="evidence" value="ECO:0007669"/>
    <property type="project" value="Ensembl"/>
</dbReference>
<keyword evidence="13" id="KW-1185">Reference proteome</keyword>
<comment type="similarity">
    <text evidence="2 10">Belongs to the eIF-2B alpha/beta/delta subunits family.</text>
</comment>
<dbReference type="Bgee" id="ENSPANG00000016996">
    <property type="expression patterns" value="Expressed in lateral hypothalamic nucleus and 66 other cell types or tissues"/>
</dbReference>
<dbReference type="Proteomes" id="UP000028761">
    <property type="component" value="Chromosome 14"/>
</dbReference>
<dbReference type="GO" id="GO:0002183">
    <property type="term" value="P:cytoplasmic translational initiation"/>
    <property type="evidence" value="ECO:0007669"/>
    <property type="project" value="Ensembl"/>
</dbReference>
<accession>A0A096N5X3</accession>
<comment type="subcellular location">
    <subcellularLocation>
        <location evidence="1">Cytoplasm</location>
        <location evidence="1">Cytosol</location>
    </subcellularLocation>
</comment>
<dbReference type="InterPro" id="IPR000649">
    <property type="entry name" value="IF-2B-related"/>
</dbReference>
<evidence type="ECO:0000256" key="11">
    <source>
        <dbReference type="SAM" id="MobiDB-lite"/>
    </source>
</evidence>
<dbReference type="GO" id="GO:0014003">
    <property type="term" value="P:oligodendrocyte development"/>
    <property type="evidence" value="ECO:0007669"/>
    <property type="project" value="Ensembl"/>
</dbReference>
<feature type="region of interest" description="Disordered" evidence="11">
    <location>
        <begin position="1"/>
        <end position="168"/>
    </location>
</feature>
<dbReference type="STRING" id="9555.ENSPANP00000007846"/>
<feature type="compositionally biased region" description="Basic residues" evidence="11">
    <location>
        <begin position="62"/>
        <end position="72"/>
    </location>
</feature>
<sequence>MLTQQPAAPSASAPKPSRSLSGSLCALCSDADSGSGMKAELRPGPGAVGREMTKEEKLQLRKEKKQQKKKRKEEKGAEPETGSAVSAAQCQVGPTRELPESGIQLGTPGEKVPAGRSKAELRAERRAKQEAERALKQARKGEQGGPPPKASPSTAGETPSGVKRLPEYPQVDDLLLRRLVKKPERQQVPTRKDYGSKVSLFSHLPQYSRQNSLTQFMSIPSSVIHPAMVRLGLQYSQGLVSGSNARCIALLRALQQVIQDYTTPPNEELSRDLVNKLKPYMSFLTQCRPLSASMHNAIKFLNKEITSVGSSKREEEAKSELQAAIDRYVKEKIVLAAQAISRFAYQKISNGDVILVYGCSSLVSRILQEAWTEGRRFRVVVVDSRPRLEGRHTLHSLVRAGVPASYLLIPAASYVLPEVSKVLLGAHALLANGSVMSRVGTAQLALVARAHNVPVLVCCETYKFCERVQTDAFVSNELDDPDDLQCKRGEHVALANWQNHASLRLLNLVYDVTPPELVDLVITELGMIPCSSVPVVLRVKSSDQ</sequence>
<feature type="compositionally biased region" description="Low complexity" evidence="11">
    <location>
        <begin position="1"/>
        <end position="19"/>
    </location>
</feature>
<proteinExistence type="inferred from homology"/>
<evidence type="ECO:0000256" key="5">
    <source>
        <dbReference type="ARBA" id="ARBA00022917"/>
    </source>
</evidence>
<comment type="subunit">
    <text evidence="9">Component of the translation initiation factor 2B (eIF2B) complex which is a heterodecamer of two sets of five different subunits: alpha, beta, gamma, delta and epsilon. Subunits alpha, beta and delta comprise a regulatory subcomplex and subunits epsilon and gamma comprise a catalytic subcomplex. Within the complex, the hexameric regulatory complex resides at the center, with the two heterodimeric catalytic subcomplexes bound on opposite sides.</text>
</comment>
<dbReference type="Pfam" id="PF01008">
    <property type="entry name" value="IF-2B"/>
    <property type="match status" value="1"/>
</dbReference>
<reference evidence="12" key="3">
    <citation type="submission" date="2025-09" db="UniProtKB">
        <authorList>
            <consortium name="Ensembl"/>
        </authorList>
    </citation>
    <scope>IDENTIFICATION</scope>
</reference>
<dbReference type="GO" id="GO:0003743">
    <property type="term" value="F:translation initiation factor activity"/>
    <property type="evidence" value="ECO:0007669"/>
    <property type="project" value="UniProtKB-KW"/>
</dbReference>
<evidence type="ECO:0000256" key="4">
    <source>
        <dbReference type="ARBA" id="ARBA00022540"/>
    </source>
</evidence>
<gene>
    <name evidence="12" type="primary">EIF2B4</name>
</gene>
<dbReference type="Ensembl" id="ENSPANT00000014344.3">
    <property type="protein sequence ID" value="ENSPANP00000007846.3"/>
    <property type="gene ID" value="ENSPANG00000016996.3"/>
</dbReference>